<comment type="similarity">
    <text evidence="1">Belongs to the PPP phosphatase family.</text>
</comment>
<dbReference type="GO" id="GO:0005737">
    <property type="term" value="C:cytoplasm"/>
    <property type="evidence" value="ECO:0007669"/>
    <property type="project" value="TreeGrafter"/>
</dbReference>
<protein>
    <recommendedName>
        <fullName evidence="1">Serine/threonine-protein phosphatase</fullName>
        <ecNumber evidence="1">3.1.3.16</ecNumber>
    </recommendedName>
</protein>
<feature type="region of interest" description="Disordered" evidence="2">
    <location>
        <begin position="29"/>
        <end position="56"/>
    </location>
</feature>
<dbReference type="STRING" id="75913.A0A0K0F260"/>
<evidence type="ECO:0000256" key="1">
    <source>
        <dbReference type="RuleBase" id="RU004273"/>
    </source>
</evidence>
<comment type="catalytic activity">
    <reaction evidence="1">
        <text>O-phospho-L-threonyl-[protein] + H2O = L-threonyl-[protein] + phosphate</text>
        <dbReference type="Rhea" id="RHEA:47004"/>
        <dbReference type="Rhea" id="RHEA-COMP:11060"/>
        <dbReference type="Rhea" id="RHEA-COMP:11605"/>
        <dbReference type="ChEBI" id="CHEBI:15377"/>
        <dbReference type="ChEBI" id="CHEBI:30013"/>
        <dbReference type="ChEBI" id="CHEBI:43474"/>
        <dbReference type="ChEBI" id="CHEBI:61977"/>
        <dbReference type="EC" id="3.1.3.16"/>
    </reaction>
</comment>
<dbReference type="Proteomes" id="UP000035680">
    <property type="component" value="Unassembled WGS sequence"/>
</dbReference>
<organism evidence="4 5">
    <name type="scientific">Strongyloides venezuelensis</name>
    <name type="common">Threadworm</name>
    <dbReference type="NCBI Taxonomy" id="75913"/>
    <lineage>
        <taxon>Eukaryota</taxon>
        <taxon>Metazoa</taxon>
        <taxon>Ecdysozoa</taxon>
        <taxon>Nematoda</taxon>
        <taxon>Chromadorea</taxon>
        <taxon>Rhabditida</taxon>
        <taxon>Tylenchina</taxon>
        <taxon>Panagrolaimomorpha</taxon>
        <taxon>Strongyloidoidea</taxon>
        <taxon>Strongyloididae</taxon>
        <taxon>Strongyloides</taxon>
    </lineage>
</organism>
<reference evidence="4" key="1">
    <citation type="submission" date="2014-07" db="EMBL/GenBank/DDBJ databases">
        <authorList>
            <person name="Martin A.A"/>
            <person name="De Silva N."/>
        </authorList>
    </citation>
    <scope>NUCLEOTIDE SEQUENCE</scope>
</reference>
<sequence>MGEKYDENDKTASERKGFGAIISKIFDSKTNRSENENADSPQMDGVNNSNDNNKTKRVFTKEEKEAIEMEKETLRLLKIQKYNPTTCKEACHRNVDKLIERHMNWNRELAVFYYYDEIDFILSQMIDVFKSINTLVETDGPIIVCGDIHGQLIDLLRIFKKFGMPAKQKYIFLGDYIDRGNNSIEVINLLFLLKLKYKDKVHLLRGNHELQHINKVYGFYEELSERFDDECLGEDVYMRYNDIFRYLPLAGCIGGKILCMHGGMSDEIVSLDCIRNISRPLTSVNGIACDLLWADPDDTITDITFNNNRGVSIKFGNNALDNFCSRLNLDLIIRGHQVCPIGFALFNNGKLITVFSASDYDEDMKNLAGVVYITKASIIPISIKCPKIEKEKDPLIRKQQKLIKDNCFKQQNNT</sequence>
<name>A0A0K0F260_STRVS</name>
<dbReference type="PRINTS" id="PR00114">
    <property type="entry name" value="STPHPHTASE"/>
</dbReference>
<keyword evidence="1" id="KW-0378">Hydrolase</keyword>
<dbReference type="GO" id="GO:0005634">
    <property type="term" value="C:nucleus"/>
    <property type="evidence" value="ECO:0007669"/>
    <property type="project" value="TreeGrafter"/>
</dbReference>
<dbReference type="PROSITE" id="PS00125">
    <property type="entry name" value="SER_THR_PHOSPHATASE"/>
    <property type="match status" value="1"/>
</dbReference>
<evidence type="ECO:0000256" key="2">
    <source>
        <dbReference type="SAM" id="MobiDB-lite"/>
    </source>
</evidence>
<dbReference type="InterPro" id="IPR004843">
    <property type="entry name" value="Calcineurin-like_PHP"/>
</dbReference>
<keyword evidence="4" id="KW-1185">Reference proteome</keyword>
<dbReference type="InterPro" id="IPR029052">
    <property type="entry name" value="Metallo-depent_PP-like"/>
</dbReference>
<accession>A0A0K0F260</accession>
<dbReference type="InterPro" id="IPR050341">
    <property type="entry name" value="PP1_catalytic_subunit"/>
</dbReference>
<dbReference type="PANTHER" id="PTHR11668">
    <property type="entry name" value="SERINE/THREONINE PROTEIN PHOSPHATASE"/>
    <property type="match status" value="1"/>
</dbReference>
<dbReference type="Pfam" id="PF00149">
    <property type="entry name" value="Metallophos"/>
    <property type="match status" value="1"/>
</dbReference>
<dbReference type="PANTHER" id="PTHR11668:SF491">
    <property type="entry name" value="SERINE_THREONINE-PROTEIN PHOSPHATASE"/>
    <property type="match status" value="1"/>
</dbReference>
<feature type="domain" description="Serine/threonine specific protein phosphatases" evidence="3">
    <location>
        <begin position="204"/>
        <end position="209"/>
    </location>
</feature>
<evidence type="ECO:0000259" key="3">
    <source>
        <dbReference type="PROSITE" id="PS00125"/>
    </source>
</evidence>
<proteinExistence type="inferred from homology"/>
<evidence type="ECO:0000313" key="4">
    <source>
        <dbReference type="Proteomes" id="UP000035680"/>
    </source>
</evidence>
<dbReference type="InterPro" id="IPR006186">
    <property type="entry name" value="Ser/Thr-sp_prot-phosphatase"/>
</dbReference>
<dbReference type="GO" id="GO:0004722">
    <property type="term" value="F:protein serine/threonine phosphatase activity"/>
    <property type="evidence" value="ECO:0007669"/>
    <property type="project" value="UniProtKB-EC"/>
</dbReference>
<dbReference type="EC" id="3.1.3.16" evidence="1"/>
<dbReference type="WBParaSite" id="SVE_0288700.1">
    <property type="protein sequence ID" value="SVE_0288700.1"/>
    <property type="gene ID" value="SVE_0288700"/>
</dbReference>
<dbReference type="SMART" id="SM00156">
    <property type="entry name" value="PP2Ac"/>
    <property type="match status" value="1"/>
</dbReference>
<evidence type="ECO:0000313" key="5">
    <source>
        <dbReference type="WBParaSite" id="SVE_0288700.1"/>
    </source>
</evidence>
<dbReference type="AlphaFoldDB" id="A0A0K0F260"/>
<dbReference type="Gene3D" id="3.60.21.10">
    <property type="match status" value="1"/>
</dbReference>
<reference evidence="5" key="2">
    <citation type="submission" date="2015-08" db="UniProtKB">
        <authorList>
            <consortium name="WormBaseParasite"/>
        </authorList>
    </citation>
    <scope>IDENTIFICATION</scope>
</reference>
<dbReference type="CDD" id="cd00144">
    <property type="entry name" value="MPP_PPP_family"/>
    <property type="match status" value="1"/>
</dbReference>
<dbReference type="SUPFAM" id="SSF56300">
    <property type="entry name" value="Metallo-dependent phosphatases"/>
    <property type="match status" value="1"/>
</dbReference>